<dbReference type="Pfam" id="PF02517">
    <property type="entry name" value="Rce1-like"/>
    <property type="match status" value="1"/>
</dbReference>
<feature type="domain" description="CAAX prenyl protease 2/Lysostaphin resistance protein A-like" evidence="2">
    <location>
        <begin position="113"/>
        <end position="208"/>
    </location>
</feature>
<dbReference type="EMBL" id="JAZHOG010000013">
    <property type="protein sequence ID" value="MEJ8569400.1"/>
    <property type="molecule type" value="Genomic_DNA"/>
</dbReference>
<keyword evidence="1" id="KW-1133">Transmembrane helix</keyword>
<organism evidence="3 4">
    <name type="scientific">Elongatibacter sediminis</name>
    <dbReference type="NCBI Taxonomy" id="3119006"/>
    <lineage>
        <taxon>Bacteria</taxon>
        <taxon>Pseudomonadati</taxon>
        <taxon>Pseudomonadota</taxon>
        <taxon>Gammaproteobacteria</taxon>
        <taxon>Chromatiales</taxon>
        <taxon>Wenzhouxiangellaceae</taxon>
        <taxon>Elongatibacter</taxon>
    </lineage>
</organism>
<dbReference type="InterPro" id="IPR003675">
    <property type="entry name" value="Rce1/LyrA-like_dom"/>
</dbReference>
<dbReference type="GO" id="GO:0080120">
    <property type="term" value="P:CAAX-box protein maturation"/>
    <property type="evidence" value="ECO:0007669"/>
    <property type="project" value="UniProtKB-ARBA"/>
</dbReference>
<feature type="transmembrane region" description="Helical" evidence="1">
    <location>
        <begin position="16"/>
        <end position="47"/>
    </location>
</feature>
<evidence type="ECO:0000256" key="1">
    <source>
        <dbReference type="SAM" id="Phobius"/>
    </source>
</evidence>
<feature type="transmembrane region" description="Helical" evidence="1">
    <location>
        <begin position="111"/>
        <end position="128"/>
    </location>
</feature>
<feature type="transmembrane region" description="Helical" evidence="1">
    <location>
        <begin position="172"/>
        <end position="191"/>
    </location>
</feature>
<keyword evidence="4" id="KW-1185">Reference proteome</keyword>
<dbReference type="GO" id="GO:0004175">
    <property type="term" value="F:endopeptidase activity"/>
    <property type="evidence" value="ECO:0007669"/>
    <property type="project" value="UniProtKB-ARBA"/>
</dbReference>
<keyword evidence="1" id="KW-0472">Membrane</keyword>
<feature type="transmembrane region" description="Helical" evidence="1">
    <location>
        <begin position="68"/>
        <end position="91"/>
    </location>
</feature>
<accession>A0AAW9RKH7</accession>
<evidence type="ECO:0000313" key="4">
    <source>
        <dbReference type="Proteomes" id="UP001359886"/>
    </source>
</evidence>
<feature type="transmembrane region" description="Helical" evidence="1">
    <location>
        <begin position="196"/>
        <end position="216"/>
    </location>
</feature>
<comment type="caution">
    <text evidence="3">The sequence shown here is derived from an EMBL/GenBank/DDBJ whole genome shotgun (WGS) entry which is preliminary data.</text>
</comment>
<evidence type="ECO:0000313" key="3">
    <source>
        <dbReference type="EMBL" id="MEJ8569400.1"/>
    </source>
</evidence>
<keyword evidence="1" id="KW-0812">Transmembrane</keyword>
<dbReference type="AlphaFoldDB" id="A0AAW9RKH7"/>
<dbReference type="Proteomes" id="UP001359886">
    <property type="component" value="Unassembled WGS sequence"/>
</dbReference>
<keyword evidence="3" id="KW-0378">Hydrolase</keyword>
<reference evidence="3 4" key="1">
    <citation type="submission" date="2024-02" db="EMBL/GenBank/DDBJ databases">
        <title>A novel Wenzhouxiangellaceae bacterium, isolated from coastal sediments.</title>
        <authorList>
            <person name="Du Z.-J."/>
            <person name="Ye Y.-Q."/>
            <person name="Zhang X.-Y."/>
        </authorList>
    </citation>
    <scope>NUCLEOTIDE SEQUENCE [LARGE SCALE GENOMIC DNA]</scope>
    <source>
        <strain evidence="3 4">CH-27</strain>
    </source>
</reference>
<dbReference type="EC" id="3.4.-.-" evidence="3"/>
<evidence type="ECO:0000259" key="2">
    <source>
        <dbReference type="Pfam" id="PF02517"/>
    </source>
</evidence>
<name>A0AAW9RKH7_9GAMM</name>
<dbReference type="RefSeq" id="WP_354696722.1">
    <property type="nucleotide sequence ID" value="NZ_JAZHOG010000013.1"/>
</dbReference>
<protein>
    <submittedName>
        <fullName evidence="3">CPBP family intramembrane glutamic endopeptidase</fullName>
        <ecNumber evidence="3">3.4.-.-</ecNumber>
    </submittedName>
</protein>
<gene>
    <name evidence="3" type="ORF">V3330_17370</name>
</gene>
<feature type="transmembrane region" description="Helical" evidence="1">
    <location>
        <begin position="149"/>
        <end position="166"/>
    </location>
</feature>
<proteinExistence type="predicted"/>
<sequence>MHEGVMIKKANPLLEIAIFLAIVIADSIGLVPISQTIFLVPFIWVVLRLRKEPWSTIGFVLPAGTSKIIVLGVFAGIFLELLAVYVTTPLISGAFGVEPDYSELSEIQGNIQLLVLYLALSWVLAAFGEEICFRGFLMKRIAQVFGETRAAWLVSLVLASVLFGWGHTEQGVSGWVQEGLSGFLLGVLFLASRKNLALPIVAHGVSNSVAFVLIYFGNYPGLGAGGA</sequence>